<reference evidence="1 2" key="1">
    <citation type="journal article" date="2012" name="PLoS Pathog.">
        <title>Diverse lifestyles and strategies of plant pathogenesis encoded in the genomes of eighteen Dothideomycetes fungi.</title>
        <authorList>
            <person name="Ohm R.A."/>
            <person name="Feau N."/>
            <person name="Henrissat B."/>
            <person name="Schoch C.L."/>
            <person name="Horwitz B.A."/>
            <person name="Barry K.W."/>
            <person name="Condon B.J."/>
            <person name="Copeland A.C."/>
            <person name="Dhillon B."/>
            <person name="Glaser F."/>
            <person name="Hesse C.N."/>
            <person name="Kosti I."/>
            <person name="LaButti K."/>
            <person name="Lindquist E.A."/>
            <person name="Lucas S."/>
            <person name="Salamov A.A."/>
            <person name="Bradshaw R.E."/>
            <person name="Ciuffetti L."/>
            <person name="Hamelin R.C."/>
            <person name="Kema G.H.J."/>
            <person name="Lawrence C."/>
            <person name="Scott J.A."/>
            <person name="Spatafora J.W."/>
            <person name="Turgeon B.G."/>
            <person name="de Wit P.J.G.M."/>
            <person name="Zhong S."/>
            <person name="Goodwin S.B."/>
            <person name="Grigoriev I.V."/>
        </authorList>
    </citation>
    <scope>NUCLEOTIDE SEQUENCE [LARGE SCALE GENOMIC DNA]</scope>
    <source>
        <strain evidence="1 2">CIRAD86</strain>
    </source>
</reference>
<evidence type="ECO:0000313" key="1">
    <source>
        <dbReference type="EMBL" id="EME77072.1"/>
    </source>
</evidence>
<sequence>MMAAQHLSEQPFSSADPSRSTGVKELELLDSYWEGQTMRQLTKVRNHELPLISALLLLLADCLNGDFDSLALLDGYDTALLYSIDNMTCAADTITEICYRTLLHLMAVSDNQLNLHKFGSRFCSKNMRSPFTVHKTGEFPCVHAALLNPVLVVRFATSGARVSSCWLSTSSSTRKSGEILTLQTVFGKRKLRVIRDNLDKRRVWASQQKGTRKVEANDKFRLSERLPRIFLTEIPDQNKTLGLYGAVLPAHEMLQMKSRLRRVVLLAAFTIGDFKSESTRVEGRSAIAMSIQVPLWSASFTSLSFRFEESNEMDCITEGRALLSSLCLDLPLHQRSFAFIEVNSTRIQSSSKAHFDFITRLLRMIMVLSGWSSDSRLVSIAPSCRTTMQVMNGRKTSTSGQRKLGADKGALECGAKALMMGAHLSVSSPVSAILISETLTTPFLQVSWRILSASALNPGLRGWTSDFSYLANPAVRGIGEVAQYVERKAKIVVTFAARPTKQFQIHQFRVVRSILHPV</sequence>
<dbReference type="HOGENOM" id="CLU_525922_0_0_1"/>
<keyword evidence="2" id="KW-1185">Reference proteome</keyword>
<organism evidence="1 2">
    <name type="scientific">Pseudocercospora fijiensis (strain CIRAD86)</name>
    <name type="common">Black leaf streak disease fungus</name>
    <name type="synonym">Mycosphaerella fijiensis</name>
    <dbReference type="NCBI Taxonomy" id="383855"/>
    <lineage>
        <taxon>Eukaryota</taxon>
        <taxon>Fungi</taxon>
        <taxon>Dikarya</taxon>
        <taxon>Ascomycota</taxon>
        <taxon>Pezizomycotina</taxon>
        <taxon>Dothideomycetes</taxon>
        <taxon>Dothideomycetidae</taxon>
        <taxon>Mycosphaerellales</taxon>
        <taxon>Mycosphaerellaceae</taxon>
        <taxon>Pseudocercospora</taxon>
    </lineage>
</organism>
<gene>
    <name evidence="1" type="ORF">MYCFIDRAFT_180405</name>
</gene>
<accession>M3AHT0</accession>
<dbReference type="KEGG" id="pfj:MYCFIDRAFT_180405"/>
<dbReference type="GeneID" id="19334391"/>
<dbReference type="VEuPathDB" id="FungiDB:MYCFIDRAFT_180405"/>
<dbReference type="Proteomes" id="UP000016932">
    <property type="component" value="Unassembled WGS sequence"/>
</dbReference>
<evidence type="ECO:0000313" key="2">
    <source>
        <dbReference type="Proteomes" id="UP000016932"/>
    </source>
</evidence>
<proteinExistence type="predicted"/>
<dbReference type="RefSeq" id="XP_007932397.1">
    <property type="nucleotide sequence ID" value="XM_007934206.1"/>
</dbReference>
<dbReference type="AlphaFoldDB" id="M3AHT0"/>
<name>M3AHT0_PSEFD</name>
<dbReference type="EMBL" id="KB446571">
    <property type="protein sequence ID" value="EME77072.1"/>
    <property type="molecule type" value="Genomic_DNA"/>
</dbReference>
<protein>
    <submittedName>
        <fullName evidence="1">Uncharacterized protein</fullName>
    </submittedName>
</protein>